<accession>A0A835DEC9</accession>
<dbReference type="AlphaFoldDB" id="A0A835DEC9"/>
<dbReference type="EMBL" id="JABCRI010000011">
    <property type="protein sequence ID" value="KAF8397159.1"/>
    <property type="molecule type" value="Genomic_DNA"/>
</dbReference>
<evidence type="ECO:0000313" key="1">
    <source>
        <dbReference type="EMBL" id="KAF8397159.1"/>
    </source>
</evidence>
<protein>
    <submittedName>
        <fullName evidence="1">Uncharacterized protein</fullName>
    </submittedName>
</protein>
<reference evidence="1 2" key="1">
    <citation type="submission" date="2020-04" db="EMBL/GenBank/DDBJ databases">
        <title>Plant Genome Project.</title>
        <authorList>
            <person name="Zhang R.-G."/>
        </authorList>
    </citation>
    <scope>NUCLEOTIDE SEQUENCE [LARGE SCALE GENOMIC DNA]</scope>
    <source>
        <strain evidence="1">YNK0</strain>
        <tissue evidence="1">Leaf</tissue>
    </source>
</reference>
<comment type="caution">
    <text evidence="1">The sequence shown here is derived from an EMBL/GenBank/DDBJ whole genome shotgun (WGS) entry which is preliminary data.</text>
</comment>
<dbReference type="Proteomes" id="UP000655225">
    <property type="component" value="Unassembled WGS sequence"/>
</dbReference>
<organism evidence="1 2">
    <name type="scientific">Tetracentron sinense</name>
    <name type="common">Spur-leaf</name>
    <dbReference type="NCBI Taxonomy" id="13715"/>
    <lineage>
        <taxon>Eukaryota</taxon>
        <taxon>Viridiplantae</taxon>
        <taxon>Streptophyta</taxon>
        <taxon>Embryophyta</taxon>
        <taxon>Tracheophyta</taxon>
        <taxon>Spermatophyta</taxon>
        <taxon>Magnoliopsida</taxon>
        <taxon>Trochodendrales</taxon>
        <taxon>Trochodendraceae</taxon>
        <taxon>Tetracentron</taxon>
    </lineage>
</organism>
<evidence type="ECO:0000313" key="2">
    <source>
        <dbReference type="Proteomes" id="UP000655225"/>
    </source>
</evidence>
<name>A0A835DEC9_TETSI</name>
<keyword evidence="2" id="KW-1185">Reference proteome</keyword>
<proteinExistence type="predicted"/>
<gene>
    <name evidence="1" type="ORF">HHK36_016066</name>
</gene>
<sequence>MRKNTICSSFTPNYSFRNFPISPFPTSGSSHHAYVSKAAQYYELSIEEEAERKVGCLLKLIFAGTASVIAYQFFSLHGYAARFHEIIYCNSPCHSCKSMIPGLKEWEHLDYLILQLMIFSIYVV</sequence>